<dbReference type="InterPro" id="IPR005312">
    <property type="entry name" value="DUF1759"/>
</dbReference>
<dbReference type="SUPFAM" id="SSF56672">
    <property type="entry name" value="DNA/RNA polymerases"/>
    <property type="match status" value="1"/>
</dbReference>
<dbReference type="Pfam" id="PF03564">
    <property type="entry name" value="DUF1759"/>
    <property type="match status" value="1"/>
</dbReference>
<evidence type="ECO:0000313" key="4">
    <source>
        <dbReference type="RefSeq" id="XP_052747307.1"/>
    </source>
</evidence>
<organism evidence="3 4">
    <name type="scientific">Bicyclus anynana</name>
    <name type="common">Squinting bush brown butterfly</name>
    <dbReference type="NCBI Taxonomy" id="110368"/>
    <lineage>
        <taxon>Eukaryota</taxon>
        <taxon>Metazoa</taxon>
        <taxon>Ecdysozoa</taxon>
        <taxon>Arthropoda</taxon>
        <taxon>Hexapoda</taxon>
        <taxon>Insecta</taxon>
        <taxon>Pterygota</taxon>
        <taxon>Neoptera</taxon>
        <taxon>Endopterygota</taxon>
        <taxon>Lepidoptera</taxon>
        <taxon>Glossata</taxon>
        <taxon>Ditrysia</taxon>
        <taxon>Papilionoidea</taxon>
        <taxon>Nymphalidae</taxon>
        <taxon>Satyrinae</taxon>
        <taxon>Satyrini</taxon>
        <taxon>Mycalesina</taxon>
        <taxon>Bicyclus</taxon>
    </lineage>
</organism>
<dbReference type="InterPro" id="IPR021109">
    <property type="entry name" value="Peptidase_aspartic_dom_sf"/>
</dbReference>
<dbReference type="PROSITE" id="PS50994">
    <property type="entry name" value="INTEGRASE"/>
    <property type="match status" value="1"/>
</dbReference>
<dbReference type="Gene3D" id="3.10.10.10">
    <property type="entry name" value="HIV Type 1 Reverse Transcriptase, subunit A, domain 1"/>
    <property type="match status" value="1"/>
</dbReference>
<dbReference type="PANTHER" id="PTHR47331:SF1">
    <property type="entry name" value="GAG-LIKE PROTEIN"/>
    <property type="match status" value="1"/>
</dbReference>
<dbReference type="CDD" id="cd00303">
    <property type="entry name" value="retropepsin_like"/>
    <property type="match status" value="1"/>
</dbReference>
<dbReference type="Pfam" id="PF00078">
    <property type="entry name" value="RVT_1"/>
    <property type="match status" value="1"/>
</dbReference>
<dbReference type="Pfam" id="PF18701">
    <property type="entry name" value="DUF5641"/>
    <property type="match status" value="1"/>
</dbReference>
<feature type="region of interest" description="Disordered" evidence="1">
    <location>
        <begin position="408"/>
        <end position="431"/>
    </location>
</feature>
<dbReference type="Gene3D" id="3.30.70.270">
    <property type="match status" value="1"/>
</dbReference>
<sequence length="1771" mass="202736">MSKLNKNILKLEARKESLFNIIQQLYDLSRCLDDDQNRSRFLTRVISIESTRQQFINTVDELVTEQLKEDENIRPNYAALEAFDQLYCEIQQALSNVKSKSQGLEQYNLLNSKLPPIQLQKFDGSPSAWPVFYENFLSLIHNNNQISDMQKVQYLTGCLTGKALHICASIRPTGENYHIIFNSLVEKYQDTRVLASQYVESLLHYKQNTFSLESFLEQFCSAEAALRRLNIDDLADFIITHIALSKLNKDTVILFEQTHKDIKIPKFSDLNKFLKEQVKIITLRAQTTQSYAKTENYNRKPNTTYKPKPQTFTSTVCGNTYSSNSQINQRSCLVCKSKDFHPLYKCDFFINQDPRNRLDIVNKTGYCKNCLGSHKTFQCRSQNRCMKCSNLHHSLLCDSFAKPGTSRSYTASHSLNHRDTSTNNTSTHLSDKHSIAQPLASSFQTQHTSENQNPPQKSNDLALSVTTSACTYSNINHTTVLLPTAAVSVYNNNEHHYIRLFLDTGSMTNFISKDCCQRLNLKIKFAPTTIKGIGQTESTSLGFVTFKIHSRFDNRCSYTINARVIDTITDHLPNAHINVSELNHLHSLPLADDNYHIPGPIDCLIGNELFPFLIGSNKIISPHSSVVAIQSTLGYILMGKANCVMNDHYQSNSKAFFCNTEPLLLEKLTERFWSLENVPQRNHVSPDEETCERIFKHTYSRDKTGRYTVHLPFKEDPAKLGDSFINAKRSLTNLERKLDSTPALRADYNATIQSYIDKGYLTKVKDPSRTTNCYYIPHRAVYRPDKKTSKTRIVLNASRKTTSGKSLNDLLYTGPNLQNSIFELLINLRLFSVALTADIEKHYFQLNLTPAHHAYQRILFRFDSTQPIDTYNFTVVSFGVSSSPYLAMRVVRQLAEDSKDKYPLASIEANNNMYMDDYINSVNSLDKAFETYQEMVKMFNSGGFNLVKWISNNTELLAKIPSAHKNENFINFDSDSQDVTKIIGMQWHPKSDTFNFKISLNNDTYSNTQYTKRLILSITARLFDPLGFIGPVITFMKLLIQECWKLNLDWDTPVPISISHQFTQFCNELSYLEKIQIPRHVGIYSDVHITLLGFSDASEKCYGAAVYLRVSSNEQSQGCVHLLTSKSRVAPLKKISLARLELCAALLLANLINSVREVLTKRCKLNEIYAFTDSTVTLTWIHSPAYKFHTFVANRITEINSKLHSKHWFHIDGRENPADIISRPITPKELLKRNLWFKGPQWITYPNSQWPVKTFIVGSNNENLEESKTTVLKVEVSLPNSQHPIENLAERSSSWSKLLRITVYILRFSKRLSSRGLVSVSDLEFAEVYIIRYIQNKHFSSDICALNTNKICSKAILNLNPFMDNDLIRVGGRLSNSQLEFGQKHPFILPAKERITHLIVDFYHITNLHTGPALLLALIRQKYWIIGARNLIRNRVHKCNICHRINPKFTYPKMGELPAFRVAQVKAFVFCSVDYMGPYFVTHIRRRGIKSQKAYVCVFTCLTTKAIHIELVSDLSSDLFLAAFLRLISRKGPVSLIYSDGATNFLGSKRKLNEIYSLIQSKAHQNYIENKLAEHRIQFKHSPPYGPHFNGLSEINVRCIKTHLYKVIGTQILTYEELNTVLVQIENLLNSRPLCVLSADPSDLSALTPNHFLNITPMKYLPSEDLTDIPDTRLSRYQLLKKITHSFWKRWSQEYLTSLQQRQKWNTPSNPITTGTVVLIKDSNTHPLCWPLGIVEQLYPGKDNIVRAVKVRTHSGSYIRPVVRISPLPLQ</sequence>
<keyword evidence="3" id="KW-1185">Reference proteome</keyword>
<dbReference type="InterPro" id="IPR000477">
    <property type="entry name" value="RT_dom"/>
</dbReference>
<dbReference type="RefSeq" id="XP_052747307.1">
    <property type="nucleotide sequence ID" value="XM_052891347.1"/>
</dbReference>
<dbReference type="InterPro" id="IPR040676">
    <property type="entry name" value="DUF5641"/>
</dbReference>
<dbReference type="InterPro" id="IPR043502">
    <property type="entry name" value="DNA/RNA_pol_sf"/>
</dbReference>
<proteinExistence type="predicted"/>
<dbReference type="InterPro" id="IPR008042">
    <property type="entry name" value="Retrotrans_Pao"/>
</dbReference>
<name>A0ABM3M753_BICAN</name>
<protein>
    <submittedName>
        <fullName evidence="4">Uncharacterized protein LOC128199907</fullName>
    </submittedName>
</protein>
<reference evidence="4" key="1">
    <citation type="submission" date="2025-08" db="UniProtKB">
        <authorList>
            <consortium name="RefSeq"/>
        </authorList>
    </citation>
    <scope>IDENTIFICATION</scope>
</reference>
<dbReference type="Pfam" id="PF05380">
    <property type="entry name" value="Peptidase_A17"/>
    <property type="match status" value="1"/>
</dbReference>
<evidence type="ECO:0000256" key="1">
    <source>
        <dbReference type="SAM" id="MobiDB-lite"/>
    </source>
</evidence>
<dbReference type="SUPFAM" id="SSF53098">
    <property type="entry name" value="Ribonuclease H-like"/>
    <property type="match status" value="1"/>
</dbReference>
<dbReference type="Gene3D" id="3.30.420.10">
    <property type="entry name" value="Ribonuclease H-like superfamily/Ribonuclease H"/>
    <property type="match status" value="1"/>
</dbReference>
<dbReference type="InterPro" id="IPR041588">
    <property type="entry name" value="Integrase_H2C2"/>
</dbReference>
<gene>
    <name evidence="4" type="primary">LOC128199907</name>
</gene>
<accession>A0ABM3M753</accession>
<dbReference type="PANTHER" id="PTHR47331">
    <property type="entry name" value="PHD-TYPE DOMAIN-CONTAINING PROTEIN"/>
    <property type="match status" value="1"/>
</dbReference>
<dbReference type="GeneID" id="128199907"/>
<dbReference type="InterPro" id="IPR001584">
    <property type="entry name" value="Integrase_cat-core"/>
</dbReference>
<dbReference type="Pfam" id="PF17921">
    <property type="entry name" value="Integrase_H2C2"/>
    <property type="match status" value="1"/>
</dbReference>
<dbReference type="Gene3D" id="2.40.70.10">
    <property type="entry name" value="Acid Proteases"/>
    <property type="match status" value="1"/>
</dbReference>
<evidence type="ECO:0000259" key="2">
    <source>
        <dbReference type="PROSITE" id="PS50994"/>
    </source>
</evidence>
<dbReference type="Proteomes" id="UP001652582">
    <property type="component" value="Chromosome 3"/>
</dbReference>
<dbReference type="InterPro" id="IPR043128">
    <property type="entry name" value="Rev_trsase/Diguanyl_cyclase"/>
</dbReference>
<dbReference type="InterPro" id="IPR012337">
    <property type="entry name" value="RNaseH-like_sf"/>
</dbReference>
<feature type="domain" description="Integrase catalytic" evidence="2">
    <location>
        <begin position="1454"/>
        <end position="1657"/>
    </location>
</feature>
<dbReference type="InterPro" id="IPR036397">
    <property type="entry name" value="RNaseH_sf"/>
</dbReference>
<evidence type="ECO:0000313" key="3">
    <source>
        <dbReference type="Proteomes" id="UP001652582"/>
    </source>
</evidence>